<dbReference type="EMBL" id="FRBR01000002">
    <property type="protein sequence ID" value="SHL33997.1"/>
    <property type="molecule type" value="Genomic_DNA"/>
</dbReference>
<feature type="transmembrane region" description="Helical" evidence="8">
    <location>
        <begin position="185"/>
        <end position="209"/>
    </location>
</feature>
<feature type="transmembrane region" description="Helical" evidence="8">
    <location>
        <begin position="145"/>
        <end position="165"/>
    </location>
</feature>
<dbReference type="GO" id="GO:0005886">
    <property type="term" value="C:plasma membrane"/>
    <property type="evidence" value="ECO:0007669"/>
    <property type="project" value="UniProtKB-SubCell"/>
</dbReference>
<comment type="similarity">
    <text evidence="2 8">Belongs to the 4-toluene sulfonate uptake permease (TSUP) (TC 2.A.102) family.</text>
</comment>
<evidence type="ECO:0000256" key="1">
    <source>
        <dbReference type="ARBA" id="ARBA00004651"/>
    </source>
</evidence>
<evidence type="ECO:0000256" key="6">
    <source>
        <dbReference type="ARBA" id="ARBA00022989"/>
    </source>
</evidence>
<feature type="transmembrane region" description="Helical" evidence="8">
    <location>
        <begin position="106"/>
        <end position="125"/>
    </location>
</feature>
<keyword evidence="4 8" id="KW-1003">Cell membrane</keyword>
<keyword evidence="7 8" id="KW-0472">Membrane</keyword>
<keyword evidence="6 8" id="KW-1133">Transmembrane helix</keyword>
<keyword evidence="5 8" id="KW-0812">Transmembrane</keyword>
<dbReference type="RefSeq" id="WP_084728929.1">
    <property type="nucleotide sequence ID" value="NZ_BMLR01000002.1"/>
</dbReference>
<proteinExistence type="inferred from homology"/>
<dbReference type="PANTHER" id="PTHR30269">
    <property type="entry name" value="TRANSMEMBRANE PROTEIN YFCA"/>
    <property type="match status" value="1"/>
</dbReference>
<keyword evidence="10" id="KW-1185">Reference proteome</keyword>
<dbReference type="PANTHER" id="PTHR30269:SF0">
    <property type="entry name" value="MEMBRANE TRANSPORTER PROTEIN YFCA-RELATED"/>
    <property type="match status" value="1"/>
</dbReference>
<keyword evidence="3" id="KW-0813">Transport</keyword>
<comment type="subcellular location">
    <subcellularLocation>
        <location evidence="1 8">Cell membrane</location>
        <topology evidence="1 8">Multi-pass membrane protein</topology>
    </subcellularLocation>
</comment>
<evidence type="ECO:0000256" key="2">
    <source>
        <dbReference type="ARBA" id="ARBA00009142"/>
    </source>
</evidence>
<organism evidence="9 10">
    <name type="scientific">Roseovarius pacificus</name>
    <dbReference type="NCBI Taxonomy" id="337701"/>
    <lineage>
        <taxon>Bacteria</taxon>
        <taxon>Pseudomonadati</taxon>
        <taxon>Pseudomonadota</taxon>
        <taxon>Alphaproteobacteria</taxon>
        <taxon>Rhodobacterales</taxon>
        <taxon>Roseobacteraceae</taxon>
        <taxon>Roseovarius</taxon>
    </lineage>
</organism>
<sequence length="246" mass="24704">MDMTTMALLAGAGLLGGLCNAIAGGGTFFTFPALLAVGLPPVTAGATSAVAIWPGHAASLIGEGAVLRQELMARPGRVAVFALASAAGAGLLLVSGDALFRQLVPWLLLFATLLFAAGPWLNRWLARHGVSIGPVSAACAEGGVALYGGYFGAGLGVLLLALLTVTGDDDLKRLNVVKNALATPATSIAVLIFAFGGAVAWGPAALVFLGATAGGGIGGRLARRVKPQLLRAAIVCLGLLLVWHYA</sequence>
<dbReference type="Pfam" id="PF01925">
    <property type="entry name" value="TauE"/>
    <property type="match status" value="1"/>
</dbReference>
<dbReference type="InterPro" id="IPR052017">
    <property type="entry name" value="TSUP"/>
</dbReference>
<name>A0A1M6ZU31_9RHOB</name>
<evidence type="ECO:0000256" key="7">
    <source>
        <dbReference type="ARBA" id="ARBA00023136"/>
    </source>
</evidence>
<evidence type="ECO:0000256" key="8">
    <source>
        <dbReference type="RuleBase" id="RU363041"/>
    </source>
</evidence>
<evidence type="ECO:0000256" key="4">
    <source>
        <dbReference type="ARBA" id="ARBA00022475"/>
    </source>
</evidence>
<evidence type="ECO:0000313" key="9">
    <source>
        <dbReference type="EMBL" id="SHL33997.1"/>
    </source>
</evidence>
<feature type="transmembrane region" description="Helical" evidence="8">
    <location>
        <begin position="229"/>
        <end position="245"/>
    </location>
</feature>
<dbReference type="InterPro" id="IPR002781">
    <property type="entry name" value="TM_pro_TauE-like"/>
</dbReference>
<evidence type="ECO:0000256" key="5">
    <source>
        <dbReference type="ARBA" id="ARBA00022692"/>
    </source>
</evidence>
<feature type="transmembrane region" description="Helical" evidence="8">
    <location>
        <begin position="78"/>
        <end position="100"/>
    </location>
</feature>
<dbReference type="OrthoDB" id="9807082at2"/>
<dbReference type="AlphaFoldDB" id="A0A1M6ZU31"/>
<dbReference type="Proteomes" id="UP000183974">
    <property type="component" value="Unassembled WGS sequence"/>
</dbReference>
<accession>A0A1M6ZU31</accession>
<evidence type="ECO:0000313" key="10">
    <source>
        <dbReference type="Proteomes" id="UP000183974"/>
    </source>
</evidence>
<evidence type="ECO:0000256" key="3">
    <source>
        <dbReference type="ARBA" id="ARBA00022448"/>
    </source>
</evidence>
<protein>
    <recommendedName>
        <fullName evidence="8">Probable membrane transporter protein</fullName>
    </recommendedName>
</protein>
<reference evidence="9 10" key="1">
    <citation type="submission" date="2016-11" db="EMBL/GenBank/DDBJ databases">
        <authorList>
            <person name="Jaros S."/>
            <person name="Januszkiewicz K."/>
            <person name="Wedrychowicz H."/>
        </authorList>
    </citation>
    <scope>NUCLEOTIDE SEQUENCE [LARGE SCALE GENOMIC DNA]</scope>
    <source>
        <strain evidence="9 10">DSM 29589</strain>
    </source>
</reference>
<gene>
    <name evidence="9" type="ORF">SAMN05444398_10262</name>
</gene>